<keyword evidence="2" id="KW-1185">Reference proteome</keyword>
<gene>
    <name evidence="1" type="ORF">PCAMFM013_S006g000430</name>
</gene>
<proteinExistence type="predicted"/>
<name>A0A0G4P6E9_PENC3</name>
<dbReference type="AlphaFoldDB" id="A0A0G4P6E9"/>
<evidence type="ECO:0000313" key="1">
    <source>
        <dbReference type="EMBL" id="CRL21890.1"/>
    </source>
</evidence>
<dbReference type="Proteomes" id="UP000053732">
    <property type="component" value="Unassembled WGS sequence"/>
</dbReference>
<reference evidence="1 2" key="1">
    <citation type="journal article" date="2014" name="Nat. Commun.">
        <title>Multiple recent horizontal transfers of a large genomic region in cheese making fungi.</title>
        <authorList>
            <person name="Cheeseman K."/>
            <person name="Ropars J."/>
            <person name="Renault P."/>
            <person name="Dupont J."/>
            <person name="Gouzy J."/>
            <person name="Branca A."/>
            <person name="Abraham A.L."/>
            <person name="Ceppi M."/>
            <person name="Conseiller E."/>
            <person name="Debuchy R."/>
            <person name="Malagnac F."/>
            <person name="Goarin A."/>
            <person name="Silar P."/>
            <person name="Lacoste S."/>
            <person name="Sallet E."/>
            <person name="Bensimon A."/>
            <person name="Giraud T."/>
            <person name="Brygoo Y."/>
        </authorList>
    </citation>
    <scope>NUCLEOTIDE SEQUENCE [LARGE SCALE GENOMIC DNA]</scope>
    <source>
        <strain evidence="2">FM 013</strain>
    </source>
</reference>
<organism evidence="1 2">
    <name type="scientific">Penicillium camemberti (strain FM 013)</name>
    <dbReference type="NCBI Taxonomy" id="1429867"/>
    <lineage>
        <taxon>Eukaryota</taxon>
        <taxon>Fungi</taxon>
        <taxon>Dikarya</taxon>
        <taxon>Ascomycota</taxon>
        <taxon>Pezizomycotina</taxon>
        <taxon>Eurotiomycetes</taxon>
        <taxon>Eurotiomycetidae</taxon>
        <taxon>Eurotiales</taxon>
        <taxon>Aspergillaceae</taxon>
        <taxon>Penicillium</taxon>
    </lineage>
</organism>
<sequence>MQQINGRGNATSFADELLDEIKKHLKGEGHGALKAAMMKFRTISRKQCSLSEDFIEAMKTIY</sequence>
<protein>
    <submittedName>
        <fullName evidence="1">Str. FM013</fullName>
    </submittedName>
</protein>
<dbReference type="EMBL" id="HG793139">
    <property type="protein sequence ID" value="CRL21890.1"/>
    <property type="molecule type" value="Genomic_DNA"/>
</dbReference>
<evidence type="ECO:0000313" key="2">
    <source>
        <dbReference type="Proteomes" id="UP000053732"/>
    </source>
</evidence>
<accession>A0A0G4P6E9</accession>